<comment type="function">
    <text evidence="12">With CysD forms the ATP sulfurylase (ATPS) that catalyzes the adenylation of sulfate producing adenosine 5'-phosphosulfate (APS) and diphosphate, the first enzymatic step in sulfur assimilation pathway. APS synthesis involves the formation of a high-energy phosphoric-sulfuric acid anhydride bond driven by GTP hydrolysis by CysN coupled to ATP hydrolysis by CysD.</text>
</comment>
<reference evidence="15" key="1">
    <citation type="submission" date="2021-08" db="EMBL/GenBank/DDBJ databases">
        <authorList>
            <person name="Stevens D.C."/>
        </authorList>
    </citation>
    <scope>NUCLEOTIDE SEQUENCE</scope>
    <source>
        <strain evidence="15">DSM 53165</strain>
    </source>
</reference>
<evidence type="ECO:0000256" key="12">
    <source>
        <dbReference type="HAMAP-Rule" id="MF_00062"/>
    </source>
</evidence>
<dbReference type="InterPro" id="IPR044139">
    <property type="entry name" value="CysN_NoDQ_III"/>
</dbReference>
<comment type="similarity">
    <text evidence="4">In the N-terminal section; belongs to the TRAFAC class translation factor GTPase superfamily. Classic translation factor GTPase family. CysN/NodQ subfamily.</text>
</comment>
<keyword evidence="6 12" id="KW-0548">Nucleotidyltransferase</keyword>
<comment type="subunit">
    <text evidence="12">Heterodimer composed of CysD, the smaller subunit, and CysN.</text>
</comment>
<keyword evidence="7 12" id="KW-0547">Nucleotide-binding</keyword>
<dbReference type="GO" id="GO:0004781">
    <property type="term" value="F:sulfate adenylyltransferase (ATP) activity"/>
    <property type="evidence" value="ECO:0007669"/>
    <property type="project" value="UniProtKB-EC"/>
</dbReference>
<dbReference type="Pfam" id="PF22594">
    <property type="entry name" value="GTP-eEF1A_C"/>
    <property type="match status" value="1"/>
</dbReference>
<dbReference type="EC" id="2.7.7.4" evidence="12"/>
<feature type="domain" description="Tr-type G" evidence="14">
    <location>
        <begin position="56"/>
        <end position="271"/>
    </location>
</feature>
<evidence type="ECO:0000256" key="13">
    <source>
        <dbReference type="SAM" id="MobiDB-lite"/>
    </source>
</evidence>
<evidence type="ECO:0000259" key="14">
    <source>
        <dbReference type="PROSITE" id="PS51722"/>
    </source>
</evidence>
<comment type="catalytic activity">
    <reaction evidence="11 12">
        <text>sulfate + ATP + H(+) = adenosine 5'-phosphosulfate + diphosphate</text>
        <dbReference type="Rhea" id="RHEA:18133"/>
        <dbReference type="ChEBI" id="CHEBI:15378"/>
        <dbReference type="ChEBI" id="CHEBI:16189"/>
        <dbReference type="ChEBI" id="CHEBI:30616"/>
        <dbReference type="ChEBI" id="CHEBI:33019"/>
        <dbReference type="ChEBI" id="CHEBI:58243"/>
        <dbReference type="EC" id="2.7.7.4"/>
    </reaction>
</comment>
<dbReference type="EMBL" id="JAIRAU010000056">
    <property type="protein sequence ID" value="MBZ5715379.1"/>
    <property type="molecule type" value="Genomic_DNA"/>
</dbReference>
<keyword evidence="8 12" id="KW-0067">ATP-binding</keyword>
<dbReference type="CDD" id="cd04166">
    <property type="entry name" value="CysN_ATPS"/>
    <property type="match status" value="1"/>
</dbReference>
<dbReference type="InterPro" id="IPR004161">
    <property type="entry name" value="EFTu-like_2"/>
</dbReference>
<keyword evidence="16" id="KW-1185">Reference proteome</keyword>
<dbReference type="NCBIfam" id="NF004035">
    <property type="entry name" value="PRK05506.1"/>
    <property type="match status" value="1"/>
</dbReference>
<dbReference type="InterPro" id="IPR009000">
    <property type="entry name" value="Transl_B-barrel_sf"/>
</dbReference>
<dbReference type="NCBIfam" id="TIGR02034">
    <property type="entry name" value="CysN"/>
    <property type="match status" value="1"/>
</dbReference>
<feature type="binding site" evidence="12">
    <location>
        <begin position="144"/>
        <end position="148"/>
    </location>
    <ligand>
        <name>GTP</name>
        <dbReference type="ChEBI" id="CHEBI:37565"/>
    </ligand>
</feature>
<dbReference type="HAMAP" id="MF_00062">
    <property type="entry name" value="Sulf_adenylyltr_sub1"/>
    <property type="match status" value="1"/>
</dbReference>
<organism evidence="15 16">
    <name type="scientific">Nannocystis pusilla</name>
    <dbReference type="NCBI Taxonomy" id="889268"/>
    <lineage>
        <taxon>Bacteria</taxon>
        <taxon>Pseudomonadati</taxon>
        <taxon>Myxococcota</taxon>
        <taxon>Polyangia</taxon>
        <taxon>Nannocystales</taxon>
        <taxon>Nannocystaceae</taxon>
        <taxon>Nannocystis</taxon>
    </lineage>
</organism>
<dbReference type="InterPro" id="IPR050100">
    <property type="entry name" value="TRAFAC_GTPase_members"/>
</dbReference>
<evidence type="ECO:0000313" key="15">
    <source>
        <dbReference type="EMBL" id="MBZ5715379.1"/>
    </source>
</evidence>
<keyword evidence="9 12" id="KW-0342">GTP-binding</keyword>
<dbReference type="CDD" id="cd04095">
    <property type="entry name" value="CysN_NoDQ_III"/>
    <property type="match status" value="1"/>
</dbReference>
<dbReference type="InterPro" id="IPR054696">
    <property type="entry name" value="GTP-eEF1A_C"/>
</dbReference>
<dbReference type="InterPro" id="IPR041757">
    <property type="entry name" value="CysN_GTP-bd"/>
</dbReference>
<dbReference type="PROSITE" id="PS51722">
    <property type="entry name" value="G_TR_2"/>
    <property type="match status" value="1"/>
</dbReference>
<keyword evidence="5 12" id="KW-0808">Transferase</keyword>
<dbReference type="SUPFAM" id="SSF52540">
    <property type="entry name" value="P-loop containing nucleoside triphosphate hydrolases"/>
    <property type="match status" value="2"/>
</dbReference>
<accession>A0ABS7U494</accession>
<feature type="binding site" evidence="12">
    <location>
        <begin position="65"/>
        <end position="72"/>
    </location>
    <ligand>
        <name>GTP</name>
        <dbReference type="ChEBI" id="CHEBI:37565"/>
    </ligand>
</feature>
<evidence type="ECO:0000256" key="6">
    <source>
        <dbReference type="ARBA" id="ARBA00022695"/>
    </source>
</evidence>
<dbReference type="Gene3D" id="2.40.30.10">
    <property type="entry name" value="Translation factors"/>
    <property type="match status" value="2"/>
</dbReference>
<dbReference type="PROSITE" id="PS00301">
    <property type="entry name" value="G_TR_1"/>
    <property type="match status" value="1"/>
</dbReference>
<dbReference type="InterPro" id="IPR009001">
    <property type="entry name" value="Transl_elong_EF1A/Init_IF2_C"/>
</dbReference>
<dbReference type="InterPro" id="IPR002891">
    <property type="entry name" value="APS"/>
</dbReference>
<feature type="region of interest" description="Disordered" evidence="13">
    <location>
        <begin position="1"/>
        <end position="41"/>
    </location>
</feature>
<evidence type="ECO:0000256" key="7">
    <source>
        <dbReference type="ARBA" id="ARBA00022741"/>
    </source>
</evidence>
<comment type="similarity">
    <text evidence="3">In the C-terminal section; belongs to the APS kinase family.</text>
</comment>
<dbReference type="InterPro" id="IPR059117">
    <property type="entry name" value="APS_kinase_dom"/>
</dbReference>
<dbReference type="InterPro" id="IPR005225">
    <property type="entry name" value="Small_GTP-bd"/>
</dbReference>
<dbReference type="Pfam" id="PF00009">
    <property type="entry name" value="GTP_EFTU"/>
    <property type="match status" value="1"/>
</dbReference>
<dbReference type="Gene3D" id="3.40.50.300">
    <property type="entry name" value="P-loop containing nucleotide triphosphate hydrolases"/>
    <property type="match status" value="2"/>
</dbReference>
<comment type="caution">
    <text evidence="15">The sequence shown here is derived from an EMBL/GenBank/DDBJ whole genome shotgun (WGS) entry which is preliminary data.</text>
</comment>
<evidence type="ECO:0000256" key="11">
    <source>
        <dbReference type="ARBA" id="ARBA00049370"/>
    </source>
</evidence>
<dbReference type="SUPFAM" id="SSF50465">
    <property type="entry name" value="EF-Tu/eEF-1alpha/eIF2-gamma C-terminal domain"/>
    <property type="match status" value="1"/>
</dbReference>
<dbReference type="NCBIfam" id="TIGR00455">
    <property type="entry name" value="apsK"/>
    <property type="match status" value="1"/>
</dbReference>
<evidence type="ECO:0000256" key="4">
    <source>
        <dbReference type="ARBA" id="ARBA00007237"/>
    </source>
</evidence>
<dbReference type="NCBIfam" id="NF003478">
    <property type="entry name" value="PRK05124.1"/>
    <property type="match status" value="1"/>
</dbReference>
<dbReference type="Pfam" id="PF03144">
    <property type="entry name" value="GTP_EFTU_D2"/>
    <property type="match status" value="1"/>
</dbReference>
<dbReference type="InterPro" id="IPR011779">
    <property type="entry name" value="SO4_adenylTrfase_lsu"/>
</dbReference>
<evidence type="ECO:0000313" key="16">
    <source>
        <dbReference type="Proteomes" id="UP001139031"/>
    </source>
</evidence>
<evidence type="ECO:0000256" key="2">
    <source>
        <dbReference type="ARBA" id="ARBA00002357"/>
    </source>
</evidence>
<comment type="pathway">
    <text evidence="12">Sulfur metabolism; hydrogen sulfide biosynthesis; sulfite from sulfate: step 1/3.</text>
</comment>
<dbReference type="InterPro" id="IPR031157">
    <property type="entry name" value="G_TR_CS"/>
</dbReference>
<dbReference type="Pfam" id="PF01583">
    <property type="entry name" value="APS_kinase"/>
    <property type="match status" value="1"/>
</dbReference>
<comment type="similarity">
    <text evidence="12">Belongs to the TRAFAC class translation factor GTPase superfamily. Classic translation factor GTPase family. CysN/NodQ subfamily.</text>
</comment>
<keyword evidence="10" id="KW-0511">Multifunctional enzyme</keyword>
<protein>
    <recommendedName>
        <fullName evidence="12">Sulfate adenylyltransferase subunit 1</fullName>
        <ecNumber evidence="12">2.7.7.4</ecNumber>
    </recommendedName>
    <alternativeName>
        <fullName evidence="12">ATP-sulfurylase large subunit</fullName>
    </alternativeName>
    <alternativeName>
        <fullName evidence="12">Sulfate adenylate transferase</fullName>
        <shortName evidence="12">SAT</shortName>
    </alternativeName>
</protein>
<dbReference type="InterPro" id="IPR027417">
    <property type="entry name" value="P-loop_NTPase"/>
</dbReference>
<dbReference type="NCBIfam" id="NF003013">
    <property type="entry name" value="PRK03846.1"/>
    <property type="match status" value="1"/>
</dbReference>
<gene>
    <name evidence="12 15" type="primary">cysN</name>
    <name evidence="15" type="ORF">K7C98_39600</name>
</gene>
<evidence type="ECO:0000256" key="1">
    <source>
        <dbReference type="ARBA" id="ARBA00001823"/>
    </source>
</evidence>
<feature type="binding site" evidence="12">
    <location>
        <begin position="199"/>
        <end position="202"/>
    </location>
    <ligand>
        <name>GTP</name>
        <dbReference type="ChEBI" id="CHEBI:37565"/>
    </ligand>
</feature>
<evidence type="ECO:0000256" key="8">
    <source>
        <dbReference type="ARBA" id="ARBA00022840"/>
    </source>
</evidence>
<dbReference type="InterPro" id="IPR000795">
    <property type="entry name" value="T_Tr_GTP-bd_dom"/>
</dbReference>
<evidence type="ECO:0000256" key="9">
    <source>
        <dbReference type="ARBA" id="ARBA00023134"/>
    </source>
</evidence>
<evidence type="ECO:0000256" key="5">
    <source>
        <dbReference type="ARBA" id="ARBA00022679"/>
    </source>
</evidence>
<dbReference type="Proteomes" id="UP001139031">
    <property type="component" value="Unassembled WGS sequence"/>
</dbReference>
<comment type="function">
    <text evidence="2">APS kinase catalyzes the synthesis of activated sulfate.</text>
</comment>
<dbReference type="NCBIfam" id="TIGR00231">
    <property type="entry name" value="small_GTP"/>
    <property type="match status" value="1"/>
</dbReference>
<dbReference type="PANTHER" id="PTHR23115">
    <property type="entry name" value="TRANSLATION FACTOR"/>
    <property type="match status" value="1"/>
</dbReference>
<dbReference type="CDD" id="cd02027">
    <property type="entry name" value="APSK"/>
    <property type="match status" value="1"/>
</dbReference>
<proteinExistence type="inferred from homology"/>
<dbReference type="InterPro" id="IPR044138">
    <property type="entry name" value="CysN_II"/>
</dbReference>
<evidence type="ECO:0000256" key="3">
    <source>
        <dbReference type="ARBA" id="ARBA00005438"/>
    </source>
</evidence>
<name>A0ABS7U494_9BACT</name>
<evidence type="ECO:0000256" key="10">
    <source>
        <dbReference type="ARBA" id="ARBA00023268"/>
    </source>
</evidence>
<comment type="catalytic activity">
    <reaction evidence="1">
        <text>adenosine 5'-phosphosulfate + ATP = 3'-phosphoadenylyl sulfate + ADP + H(+)</text>
        <dbReference type="Rhea" id="RHEA:24152"/>
        <dbReference type="ChEBI" id="CHEBI:15378"/>
        <dbReference type="ChEBI" id="CHEBI:30616"/>
        <dbReference type="ChEBI" id="CHEBI:58243"/>
        <dbReference type="ChEBI" id="CHEBI:58339"/>
        <dbReference type="ChEBI" id="CHEBI:456216"/>
        <dbReference type="EC" id="2.7.1.25"/>
    </reaction>
</comment>
<dbReference type="SUPFAM" id="SSF50447">
    <property type="entry name" value="Translation proteins"/>
    <property type="match status" value="1"/>
</dbReference>
<sequence length="678" mass="74374">MRAQRREGRLTAPAATARRRDGRCQRAALPRSSPGRPRRRGSMTDIHAYLERHQQKELLRLLTCGSVDDGKSTLIGRLMHDTRAIYEDQLAAIRRDSVRQGTTGGELDLALLTDGLRAEREQGITIDVAYRYFSTDRRKFIIADCPGHEQYTRNMATGASTCQLAIILIDARHGVMPQTRRHSYICSLLGIKHLVVAVNKMDLVGFDEAVFEDIRRAYTDFAAGLQIHDITFIPISARDGDNVVEVGERMPWYQGPPLLAHLETVHIASDRNLQDLRLPVQLVLRPSHDFRGFAGSLASGVLRVGDEVVVLPSRGRSTVKRIVTFDGDLAEAHAPMSVTVVLADEVDVSRGDVIVRPGGEPQQASDIEAMVVWMDERPLVRGRSYLVKHNTRTVPGELEAVLHRVDVATLERRPADGLAMNEIGRCVLSLHRPLNYDPYAVNQATGSFVIIDRSTNGTVGAGMLCDRGDRSDRTDPWTAAGVDEGGRDHRSLVAREAREERFGQRAVTLLLTGLPGSGKGTLAYALEQRLFAAGRAAAVLYGPAMRRGLARDLGYTADDRSENLRRSAEVARLFNETGLICICAFVAPHEAVRARARQVIGDGRVLEVHLSAPVDVCRARDRTGMYARADAGELKAFPGVSAAYEAPGAPDLVLPTHELGVDACVDALVELLRSRGVV</sequence>
<dbReference type="PRINTS" id="PR00315">
    <property type="entry name" value="ELONGATNFCT"/>
</dbReference>
<dbReference type="CDD" id="cd03695">
    <property type="entry name" value="CysN_NodQ_II"/>
    <property type="match status" value="1"/>
</dbReference>